<reference evidence="4" key="1">
    <citation type="journal article" date="2021" name="PeerJ">
        <title>Extensive microbial diversity within the chicken gut microbiome revealed by metagenomics and culture.</title>
        <authorList>
            <person name="Gilroy R."/>
            <person name="Ravi A."/>
            <person name="Getino M."/>
            <person name="Pursley I."/>
            <person name="Horton D.L."/>
            <person name="Alikhan N.F."/>
            <person name="Baker D."/>
            <person name="Gharbi K."/>
            <person name="Hall N."/>
            <person name="Watson M."/>
            <person name="Adriaenssens E.M."/>
            <person name="Foster-Nyarko E."/>
            <person name="Jarju S."/>
            <person name="Secka A."/>
            <person name="Antonio M."/>
            <person name="Oren A."/>
            <person name="Chaudhuri R.R."/>
            <person name="La Ragione R."/>
            <person name="Hildebrand F."/>
            <person name="Pallen M.J."/>
        </authorList>
    </citation>
    <scope>NUCLEOTIDE SEQUENCE</scope>
    <source>
        <strain evidence="4">ChiHcolR34-3080</strain>
    </source>
</reference>
<dbReference type="PIRSF" id="PIRSF016661">
    <property type="entry name" value="BioY"/>
    <property type="match status" value="1"/>
</dbReference>
<keyword evidence="3" id="KW-1133">Transmembrane helix</keyword>
<proteinExistence type="inferred from homology"/>
<organism evidence="4 5">
    <name type="scientific">Candidatus Faecalibacterium intestinigallinarum</name>
    <dbReference type="NCBI Taxonomy" id="2838581"/>
    <lineage>
        <taxon>Bacteria</taxon>
        <taxon>Bacillati</taxon>
        <taxon>Bacillota</taxon>
        <taxon>Clostridia</taxon>
        <taxon>Eubacteriales</taxon>
        <taxon>Oscillospiraceae</taxon>
        <taxon>Faecalibacterium</taxon>
    </lineage>
</organism>
<keyword evidence="2" id="KW-1003">Cell membrane</keyword>
<protein>
    <recommendedName>
        <fullName evidence="2">Biotin transporter</fullName>
    </recommendedName>
</protein>
<reference evidence="4" key="2">
    <citation type="submission" date="2021-04" db="EMBL/GenBank/DDBJ databases">
        <authorList>
            <person name="Gilroy R."/>
        </authorList>
    </citation>
    <scope>NUCLEOTIDE SEQUENCE</scope>
    <source>
        <strain evidence="4">ChiHcolR34-3080</strain>
    </source>
</reference>
<comment type="caution">
    <text evidence="4">The sequence shown here is derived from an EMBL/GenBank/DDBJ whole genome shotgun (WGS) entry which is preliminary data.</text>
</comment>
<comment type="similarity">
    <text evidence="1 2">Belongs to the BioY family.</text>
</comment>
<keyword evidence="3" id="KW-0812">Transmembrane</keyword>
<dbReference type="PANTHER" id="PTHR34295:SF1">
    <property type="entry name" value="BIOTIN TRANSPORTER BIOY"/>
    <property type="match status" value="1"/>
</dbReference>
<name>A0A9D1QCD6_9FIRM</name>
<feature type="transmembrane region" description="Helical" evidence="3">
    <location>
        <begin position="143"/>
        <end position="164"/>
    </location>
</feature>
<dbReference type="AlphaFoldDB" id="A0A9D1QCD6"/>
<dbReference type="EMBL" id="DXHQ01000106">
    <property type="protein sequence ID" value="HIW09600.1"/>
    <property type="molecule type" value="Genomic_DNA"/>
</dbReference>
<dbReference type="GO" id="GO:0015225">
    <property type="term" value="F:biotin transmembrane transporter activity"/>
    <property type="evidence" value="ECO:0007669"/>
    <property type="project" value="UniProtKB-UniRule"/>
</dbReference>
<evidence type="ECO:0000256" key="2">
    <source>
        <dbReference type="PIRNR" id="PIRNR016661"/>
    </source>
</evidence>
<sequence>MSREKKQNLPALTAAAMMAAVLCVLGPLSVPIGPVPIAMGNFAVSLAAWLLGPRYGALSVAAYLLLGGVGVPVFAGYAAGAAVLLGPTGGYLIGYLAQAVIGGWAVERAGGRMVWSALGLVAGVAVCYAFGTAWFIVQMGCTLPYALTVCVLPFIPFDLVKIGLASALGSLLRRSLTGAGLLPH</sequence>
<keyword evidence="2" id="KW-0813">Transport</keyword>
<gene>
    <name evidence="4" type="ORF">H9890_09415</name>
</gene>
<feature type="transmembrane region" description="Helical" evidence="3">
    <location>
        <begin position="63"/>
        <end position="83"/>
    </location>
</feature>
<dbReference type="Gene3D" id="1.10.1760.20">
    <property type="match status" value="1"/>
</dbReference>
<evidence type="ECO:0000313" key="4">
    <source>
        <dbReference type="EMBL" id="HIW09600.1"/>
    </source>
</evidence>
<feature type="transmembrane region" description="Helical" evidence="3">
    <location>
        <begin position="113"/>
        <end position="137"/>
    </location>
</feature>
<comment type="subcellular location">
    <subcellularLocation>
        <location evidence="2">Cell membrane</location>
        <topology evidence="2">Multi-pass membrane protein</topology>
    </subcellularLocation>
</comment>
<feature type="transmembrane region" description="Helical" evidence="3">
    <location>
        <begin position="9"/>
        <end position="28"/>
    </location>
</feature>
<dbReference type="GO" id="GO:0005886">
    <property type="term" value="C:plasma membrane"/>
    <property type="evidence" value="ECO:0007669"/>
    <property type="project" value="UniProtKB-SubCell"/>
</dbReference>
<dbReference type="InterPro" id="IPR003784">
    <property type="entry name" value="BioY"/>
</dbReference>
<dbReference type="Proteomes" id="UP000823933">
    <property type="component" value="Unassembled WGS sequence"/>
</dbReference>
<evidence type="ECO:0000256" key="1">
    <source>
        <dbReference type="ARBA" id="ARBA00010692"/>
    </source>
</evidence>
<accession>A0A9D1QCD6</accession>
<evidence type="ECO:0000313" key="5">
    <source>
        <dbReference type="Proteomes" id="UP000823933"/>
    </source>
</evidence>
<dbReference type="PANTHER" id="PTHR34295">
    <property type="entry name" value="BIOTIN TRANSPORTER BIOY"/>
    <property type="match status" value="1"/>
</dbReference>
<feature type="transmembrane region" description="Helical" evidence="3">
    <location>
        <begin position="89"/>
        <end position="106"/>
    </location>
</feature>
<evidence type="ECO:0000256" key="3">
    <source>
        <dbReference type="SAM" id="Phobius"/>
    </source>
</evidence>
<dbReference type="Pfam" id="PF02632">
    <property type="entry name" value="BioY"/>
    <property type="match status" value="1"/>
</dbReference>
<keyword evidence="2 3" id="KW-0472">Membrane</keyword>